<dbReference type="Proteomes" id="UP001595839">
    <property type="component" value="Unassembled WGS sequence"/>
</dbReference>
<dbReference type="PANTHER" id="PTHR47128">
    <property type="match status" value="1"/>
</dbReference>
<keyword evidence="1" id="KW-0602">Photosynthesis</keyword>
<organism evidence="4 5">
    <name type="scientific">Streptomyces vulcanius</name>
    <dbReference type="NCBI Taxonomy" id="1441876"/>
    <lineage>
        <taxon>Bacteria</taxon>
        <taxon>Bacillati</taxon>
        <taxon>Actinomycetota</taxon>
        <taxon>Actinomycetes</taxon>
        <taxon>Kitasatosporales</taxon>
        <taxon>Streptomycetaceae</taxon>
        <taxon>Streptomyces</taxon>
    </lineage>
</organism>
<proteinExistence type="predicted"/>
<name>A0ABV9B1X2_9ACTN</name>
<evidence type="ECO:0000256" key="2">
    <source>
        <dbReference type="ARBA" id="ARBA00023276"/>
    </source>
</evidence>
<sequence length="253" mass="27464">MTTILVTGGTGTLGRRLAERLRTDGHEVRVLSRHSQPYGVDLREGGPGLDAALVGVDTVVHCASTPLGGDERAAANLIAAARTAGVRHLVYISIVGVDRVPFGYYRMKLGVERLLEESGLGWTVLRATQFHDLLLRLFEGLARVPVMFLPAGVSDQPVEVAEVADRLVELAVGAPAGRVEDMAGPEVRTFESLTRAYLRASGKRRRLVHVPLWGAAYRGFRAGGHLAPERAVGKGTFEEYLAARSRTLRQVRH</sequence>
<protein>
    <submittedName>
        <fullName evidence="4">SDR family oxidoreductase</fullName>
    </submittedName>
</protein>
<gene>
    <name evidence="4" type="ORF">ACFPIH_34650</name>
</gene>
<dbReference type="PANTHER" id="PTHR47128:SF2">
    <property type="entry name" value="PROTEIN HIGH CHLOROPHYLL FLUORESCENCE PHENOTYPE 244, CHLOROPLASTIC"/>
    <property type="match status" value="1"/>
</dbReference>
<evidence type="ECO:0000256" key="1">
    <source>
        <dbReference type="ARBA" id="ARBA00022531"/>
    </source>
</evidence>
<dbReference type="RefSeq" id="WP_381181350.1">
    <property type="nucleotide sequence ID" value="NZ_JBHSFK010000027.1"/>
</dbReference>
<evidence type="ECO:0000313" key="4">
    <source>
        <dbReference type="EMBL" id="MFC4504591.1"/>
    </source>
</evidence>
<dbReference type="InterPro" id="IPR036291">
    <property type="entry name" value="NAD(P)-bd_dom_sf"/>
</dbReference>
<dbReference type="EMBL" id="JBHSFK010000027">
    <property type="protein sequence ID" value="MFC4504591.1"/>
    <property type="molecule type" value="Genomic_DNA"/>
</dbReference>
<dbReference type="InterPro" id="IPR044256">
    <property type="entry name" value="HCF244-like"/>
</dbReference>
<keyword evidence="5" id="KW-1185">Reference proteome</keyword>
<accession>A0ABV9B1X2</accession>
<feature type="domain" description="NAD(P)-binding" evidence="3">
    <location>
        <begin position="8"/>
        <end position="132"/>
    </location>
</feature>
<evidence type="ECO:0000259" key="3">
    <source>
        <dbReference type="Pfam" id="PF13460"/>
    </source>
</evidence>
<dbReference type="InterPro" id="IPR016040">
    <property type="entry name" value="NAD(P)-bd_dom"/>
</dbReference>
<dbReference type="SUPFAM" id="SSF51735">
    <property type="entry name" value="NAD(P)-binding Rossmann-fold domains"/>
    <property type="match status" value="1"/>
</dbReference>
<reference evidence="5" key="1">
    <citation type="journal article" date="2019" name="Int. J. Syst. Evol. Microbiol.">
        <title>The Global Catalogue of Microorganisms (GCM) 10K type strain sequencing project: providing services to taxonomists for standard genome sequencing and annotation.</title>
        <authorList>
            <consortium name="The Broad Institute Genomics Platform"/>
            <consortium name="The Broad Institute Genome Sequencing Center for Infectious Disease"/>
            <person name="Wu L."/>
            <person name="Ma J."/>
        </authorList>
    </citation>
    <scope>NUCLEOTIDE SEQUENCE [LARGE SCALE GENOMIC DNA]</scope>
    <source>
        <strain evidence="5">CGMCC 4.7177</strain>
    </source>
</reference>
<keyword evidence="2" id="KW-0604">Photosystem II</keyword>
<dbReference type="Gene3D" id="3.40.50.720">
    <property type="entry name" value="NAD(P)-binding Rossmann-like Domain"/>
    <property type="match status" value="1"/>
</dbReference>
<comment type="caution">
    <text evidence="4">The sequence shown here is derived from an EMBL/GenBank/DDBJ whole genome shotgun (WGS) entry which is preliminary data.</text>
</comment>
<evidence type="ECO:0000313" key="5">
    <source>
        <dbReference type="Proteomes" id="UP001595839"/>
    </source>
</evidence>
<dbReference type="Pfam" id="PF13460">
    <property type="entry name" value="NAD_binding_10"/>
    <property type="match status" value="1"/>
</dbReference>